<dbReference type="EMBL" id="CP150637">
    <property type="protein sequence ID" value="WZW87541.1"/>
    <property type="molecule type" value="Genomic_DNA"/>
</dbReference>
<dbReference type="InterPro" id="IPR050563">
    <property type="entry name" value="4-hydroxybenzoyl-CoA_TE"/>
</dbReference>
<dbReference type="PIRSF" id="PIRSF003230">
    <property type="entry name" value="YbgC"/>
    <property type="match status" value="1"/>
</dbReference>
<keyword evidence="2" id="KW-0378">Hydrolase</keyword>
<dbReference type="PANTHER" id="PTHR31793:SF37">
    <property type="entry name" value="ACYL-COA THIOESTER HYDROLASE YBGC"/>
    <property type="match status" value="1"/>
</dbReference>
<dbReference type="NCBIfam" id="TIGR02799">
    <property type="entry name" value="thio_ybgC"/>
    <property type="match status" value="1"/>
</dbReference>
<name>A0ABZ3BYD1_9GAMM</name>
<dbReference type="Gene3D" id="3.10.129.10">
    <property type="entry name" value="Hotdog Thioesterase"/>
    <property type="match status" value="1"/>
</dbReference>
<protein>
    <submittedName>
        <fullName evidence="3">Tol-pal system-associated acyl-CoA thioesterase</fullName>
    </submittedName>
</protein>
<dbReference type="PROSITE" id="PS01328">
    <property type="entry name" value="4HBCOA_THIOESTERASE"/>
    <property type="match status" value="1"/>
</dbReference>
<sequence>MTQQDQETALFELPVRVYYEDTDAGGIVYHATYLHYMERARSEWLMSKGINLNTYAQTDETMFVVRKLDIEYRQPAVLCDKLIVRTRLIQREKVRALFEQTILRDDTILTIGRVEIVTLNSVTKRPKPLPDFF</sequence>
<evidence type="ECO:0000256" key="1">
    <source>
        <dbReference type="ARBA" id="ARBA00005953"/>
    </source>
</evidence>
<organism evidence="3 4">
    <name type="scientific">Ignatzschineria larvae DSM 13226</name>
    <dbReference type="NCBI Taxonomy" id="1111732"/>
    <lineage>
        <taxon>Bacteria</taxon>
        <taxon>Pseudomonadati</taxon>
        <taxon>Pseudomonadota</taxon>
        <taxon>Gammaproteobacteria</taxon>
        <taxon>Cardiobacteriales</taxon>
        <taxon>Ignatzschineriaceae</taxon>
        <taxon>Ignatzschineria</taxon>
    </lineage>
</organism>
<evidence type="ECO:0000313" key="3">
    <source>
        <dbReference type="EMBL" id="WZW87541.1"/>
    </source>
</evidence>
<evidence type="ECO:0000313" key="4">
    <source>
        <dbReference type="Proteomes" id="UP001449178"/>
    </source>
</evidence>
<dbReference type="Pfam" id="PF13279">
    <property type="entry name" value="4HBT_2"/>
    <property type="match status" value="1"/>
</dbReference>
<dbReference type="NCBIfam" id="TIGR00051">
    <property type="entry name" value="YbgC/FadM family acyl-CoA thioesterase"/>
    <property type="match status" value="1"/>
</dbReference>
<dbReference type="CDD" id="cd00586">
    <property type="entry name" value="4HBT"/>
    <property type="match status" value="1"/>
</dbReference>
<dbReference type="Proteomes" id="UP001449178">
    <property type="component" value="Chromosome"/>
</dbReference>
<gene>
    <name evidence="3" type="primary">ybgC</name>
    <name evidence="3" type="ORF">WMO13_09235</name>
</gene>
<dbReference type="InterPro" id="IPR006684">
    <property type="entry name" value="YbgC/YbaW"/>
</dbReference>
<evidence type="ECO:0000256" key="2">
    <source>
        <dbReference type="ARBA" id="ARBA00022801"/>
    </source>
</evidence>
<dbReference type="InterPro" id="IPR029069">
    <property type="entry name" value="HotDog_dom_sf"/>
</dbReference>
<dbReference type="InterPro" id="IPR014166">
    <property type="entry name" value="Tol-Pal_acyl-CoA_thioesterase"/>
</dbReference>
<keyword evidence="4" id="KW-1185">Reference proteome</keyword>
<dbReference type="InterPro" id="IPR008272">
    <property type="entry name" value="HB-CoA_thioesterase_AS"/>
</dbReference>
<reference evidence="3 4" key="1">
    <citation type="submission" date="2024-03" db="EMBL/GenBank/DDBJ databases">
        <title>Complete Genome Sequence and Annotation of Ignatzschineria larvae DSM 13226.</title>
        <authorList>
            <person name="Cantrell E."/>
            <person name="Burcham Z.M."/>
        </authorList>
    </citation>
    <scope>NUCLEOTIDE SEQUENCE [LARGE SCALE GENOMIC DNA]</scope>
    <source>
        <strain evidence="3 4">DSM 13226</strain>
    </source>
</reference>
<accession>A0ABZ3BYD1</accession>
<dbReference type="SUPFAM" id="SSF54637">
    <property type="entry name" value="Thioesterase/thiol ester dehydrase-isomerase"/>
    <property type="match status" value="1"/>
</dbReference>
<dbReference type="RefSeq" id="WP_026878846.1">
    <property type="nucleotide sequence ID" value="NZ_AZOD01000014.1"/>
</dbReference>
<proteinExistence type="inferred from homology"/>
<dbReference type="PANTHER" id="PTHR31793">
    <property type="entry name" value="4-HYDROXYBENZOYL-COA THIOESTERASE FAMILY MEMBER"/>
    <property type="match status" value="1"/>
</dbReference>
<comment type="similarity">
    <text evidence="1">Belongs to the 4-hydroxybenzoyl-CoA thioesterase family.</text>
</comment>